<dbReference type="AlphaFoldDB" id="Q1AYZ3"/>
<organism evidence="5 6">
    <name type="scientific">Rubrobacter xylanophilus (strain DSM 9941 / JCM 11954 / NBRC 16129 / PRD-1)</name>
    <dbReference type="NCBI Taxonomy" id="266117"/>
    <lineage>
        <taxon>Bacteria</taxon>
        <taxon>Bacillati</taxon>
        <taxon>Actinomycetota</taxon>
        <taxon>Rubrobacteria</taxon>
        <taxon>Rubrobacterales</taxon>
        <taxon>Rubrobacteraceae</taxon>
        <taxon>Rubrobacter</taxon>
    </lineage>
</organism>
<protein>
    <submittedName>
        <fullName evidence="5">IucA/IucC</fullName>
    </submittedName>
</protein>
<evidence type="ECO:0000313" key="6">
    <source>
        <dbReference type="Proteomes" id="UP000006637"/>
    </source>
</evidence>
<dbReference type="InterPro" id="IPR037455">
    <property type="entry name" value="LucA/IucC-like"/>
</dbReference>
<reference evidence="5 6" key="1">
    <citation type="submission" date="2006-06" db="EMBL/GenBank/DDBJ databases">
        <title>Complete sequence of Rubrobacter xylanophilus DSM 9941.</title>
        <authorList>
            <consortium name="US DOE Joint Genome Institute"/>
            <person name="Copeland A."/>
            <person name="Lucas S."/>
            <person name="Lapidus A."/>
            <person name="Barry K."/>
            <person name="Detter J.C."/>
            <person name="Glavina del Rio T."/>
            <person name="Hammon N."/>
            <person name="Israni S."/>
            <person name="Dalin E."/>
            <person name="Tice H."/>
            <person name="Pitluck S."/>
            <person name="Munk A.C."/>
            <person name="Brettin T."/>
            <person name="Bruce D."/>
            <person name="Han C."/>
            <person name="Tapia R."/>
            <person name="Gilna P."/>
            <person name="Schmutz J."/>
            <person name="Larimer F."/>
            <person name="Land M."/>
            <person name="Hauser L."/>
            <person name="Kyrpides N."/>
            <person name="Lykidis A."/>
            <person name="da Costa M.S."/>
            <person name="Rainey F.A."/>
            <person name="Empadinhas N."/>
            <person name="Jolivet E."/>
            <person name="Battista J.R."/>
            <person name="Richardson P."/>
        </authorList>
    </citation>
    <scope>NUCLEOTIDE SEQUENCE [LARGE SCALE GENOMIC DNA]</scope>
    <source>
        <strain evidence="6">DSM 9941 / NBRC 16129 / PRD-1</strain>
    </source>
</reference>
<dbReference type="GO" id="GO:0019290">
    <property type="term" value="P:siderophore biosynthetic process"/>
    <property type="evidence" value="ECO:0007669"/>
    <property type="project" value="InterPro"/>
</dbReference>
<evidence type="ECO:0000259" key="3">
    <source>
        <dbReference type="Pfam" id="PF04183"/>
    </source>
</evidence>
<dbReference type="Gene3D" id="1.10.510.40">
    <property type="match status" value="1"/>
</dbReference>
<dbReference type="Gene3D" id="6.10.250.3370">
    <property type="match status" value="1"/>
</dbReference>
<dbReference type="GO" id="GO:0016881">
    <property type="term" value="F:acid-amino acid ligase activity"/>
    <property type="evidence" value="ECO:0007669"/>
    <property type="project" value="UniProtKB-ARBA"/>
</dbReference>
<proteinExistence type="inferred from homology"/>
<feature type="domain" description="Aerobactin siderophore biosynthesis IucA/IucC-like C-terminal" evidence="4">
    <location>
        <begin position="396"/>
        <end position="556"/>
    </location>
</feature>
<dbReference type="InterPro" id="IPR022770">
    <property type="entry name" value="IucA/IucC-like_C"/>
</dbReference>
<dbReference type="eggNOG" id="COG4264">
    <property type="taxonomic scope" value="Bacteria"/>
</dbReference>
<evidence type="ECO:0000259" key="4">
    <source>
        <dbReference type="Pfam" id="PF06276"/>
    </source>
</evidence>
<name>Q1AYZ3_RUBXD</name>
<dbReference type="PhylomeDB" id="Q1AYZ3"/>
<keyword evidence="6" id="KW-1185">Reference proteome</keyword>
<comment type="similarity">
    <text evidence="2">Belongs to the IucA/IucC family.</text>
</comment>
<evidence type="ECO:0000256" key="1">
    <source>
        <dbReference type="ARBA" id="ARBA00004924"/>
    </source>
</evidence>
<evidence type="ECO:0000313" key="5">
    <source>
        <dbReference type="EMBL" id="ABG03385.1"/>
    </source>
</evidence>
<dbReference type="RefSeq" id="WP_011563403.1">
    <property type="nucleotide sequence ID" value="NC_008148.1"/>
</dbReference>
<comment type="pathway">
    <text evidence="1">Siderophore biosynthesis.</text>
</comment>
<gene>
    <name evidence="5" type="ordered locus">Rxyl_0410</name>
</gene>
<feature type="domain" description="Aerobactin siderophore biosynthesis IucA/IucC N-terminal" evidence="3">
    <location>
        <begin position="135"/>
        <end position="365"/>
    </location>
</feature>
<dbReference type="HOGENOM" id="CLU_018283_0_0_11"/>
<dbReference type="EMBL" id="CP000386">
    <property type="protein sequence ID" value="ABG03385.1"/>
    <property type="molecule type" value="Genomic_DNA"/>
</dbReference>
<dbReference type="Proteomes" id="UP000006637">
    <property type="component" value="Chromosome"/>
</dbReference>
<dbReference type="KEGG" id="rxy:Rxyl_0410"/>
<dbReference type="PANTHER" id="PTHR34384">
    <property type="entry name" value="L-2,3-DIAMINOPROPANOATE--CITRATE LIGASE"/>
    <property type="match status" value="1"/>
</dbReference>
<dbReference type="PANTHER" id="PTHR34384:SF5">
    <property type="entry name" value="L-2,3-DIAMINOPROPANOATE--CITRATE LIGASE"/>
    <property type="match status" value="1"/>
</dbReference>
<sequence>MLDQRMTARQIADHAAMQNLLNCFLRETGRGAFLREGAVLVPLERLGMEVLAPLRRPSPTGRHLFGFPVTAGPCGDPRRAELDPATLAALISRELSLERGGSPEELLLRVLESRRNVERFVGARLEEGKRPREGFIGAEQSLVFGHHLHPAPKSRQGFAEEELAAYSPEMGAAFPLHYFWAHRSVVSEGSALPQSASQLVAEELRRDPEARTLPREDQDRALIPAHPWQAGRLLRRPEVRRLIGEGLLEHLGPLGSPYLPTSSVRTVYRPRSRFMLKLSLGVGITNSVRNNLRKELRRGIKMCRVLESAVGRELRERFPGFRIIRDPAHITVETGVGEESGFEMLLRENPFRGDEDAAAVVALCQDGLGEEGSRLARLVARLARREGRPPSEVGREWFRRYLEVSLRPILWLYFAHGIAPEAHQQNTVLELEGGYPARFYCRDNQGYYFRESAREHLERLVPGVHGIEDGTVVEDPVAEERLRYYFFINNLFGVVNALGCAGLADERELLGELRRALEELEPEAPASSELIPSLLHLRRLPCKANLLTRLHDMDELLGDLETQSVYVEIDNPLAEVSA</sequence>
<dbReference type="STRING" id="266117.Rxyl_0410"/>
<accession>Q1AYZ3</accession>
<dbReference type="Pfam" id="PF06276">
    <property type="entry name" value="FhuF"/>
    <property type="match status" value="1"/>
</dbReference>
<evidence type="ECO:0000256" key="2">
    <source>
        <dbReference type="ARBA" id="ARBA00007832"/>
    </source>
</evidence>
<dbReference type="Pfam" id="PF04183">
    <property type="entry name" value="IucA_IucC"/>
    <property type="match status" value="1"/>
</dbReference>
<dbReference type="InterPro" id="IPR007310">
    <property type="entry name" value="Aerobactin_biosyn_IucA/IucC_N"/>
</dbReference>